<dbReference type="GO" id="GO:0031146">
    <property type="term" value="P:SCF-dependent proteasomal ubiquitin-dependent protein catabolic process"/>
    <property type="evidence" value="ECO:0007669"/>
    <property type="project" value="TreeGrafter"/>
</dbReference>
<dbReference type="SUPFAM" id="SSF52047">
    <property type="entry name" value="RNI-like"/>
    <property type="match status" value="1"/>
</dbReference>
<sequence length="1036" mass="115567">MNRSLLCLRYVDNRLWISEDRFAALPGIRLFLSNHCYGGNIVLEDEPAFDFVGFSLDIPDRVIRYNRSCQAKDLPSHLSASPEAMLVSGILARAHTIKKCAFPPEQVQDEAQILFDLVLLPSMSPEGMPKNPIAALVDQTTRWNVTVTGYEVEQLLQRFCVRRLSLMPQEDKDGAGQAQRSWKAFPESGLQVLCLRSCSDEIIQSFFAVSPRLRSLQLVDSRLQSMPLAISQRLSSLSLTGITSLADEQLSKLIASCQNLRSLYIAKCHVSHISFALSNLELLSVTHCQQLTDQCATEILSPVNNPRLRFVDLSECQSLTAPTVEHPQMEIAWLMHCPQLTGQAVPELYSADCSEPGGHTMACPTALLATLSLFVLADTSFVPFAGVEELKPHRIHEHCDESTIGEDGYRWCSRSFRKRLEDGADVELSWSMHVNPDSILSLDTEAEHGVRMVRCSPGQLEMDVPQTHVQHLEVGKFIVGSHYVHGCDHMNGQSFFHKIAKVHSKRLSDGAGRMYRFQLAAQNLPHMGHVARHVSFNFSYMPIEARETHKKYPERRTFSDLPPHDRRLFEFPKIPGFTPPTSGNFAGQGQTSGSVKTQNGIVNFSPQQVSNFGWNWDFNLNNSQEPSFTIDQPDTKGQFVLKNPYIQAHAGCFLNFTSQYVGFMKPPHVKWQAGLRGHGIVQGRLEAAMNSTRSADLEASSYKLPAEVLENFPFLRLLAKFDKVKWFAPMEHGVGNLPAKITPGFQFQVEFYHKGPFSGFLSFGGSTHGIMEPVLHYDSEKGFDQTLKGLLRDTDVWPPMYKVFTEAFEMGVKCQPRLWIRGDFAGFENAEACFHINVFQNVTVYHDGAAHFDVDANKALVIYPFRVVGPATVDFDTRYKVQISCLGKEVVSDAAISWGEVEFHDPVSKFIFGNATDAEVMNAVVKVTLIQVHGSEPTSPVTTMGSCTFSITSWTKQGLTDPDPRWCNIQNDAGTSVGNVQVYVVHQAKPEVYLASRIKGIGMSFPRITLQPAAICSTFPQLPANCPLALHLTMGN</sequence>
<accession>A0A813BKA3</accession>
<proteinExistence type="predicted"/>
<name>A0A813BKA3_9DINO</name>
<protein>
    <submittedName>
        <fullName evidence="1">Fbxl20 protein</fullName>
    </submittedName>
</protein>
<keyword evidence="2" id="KW-1185">Reference proteome</keyword>
<evidence type="ECO:0000313" key="2">
    <source>
        <dbReference type="Proteomes" id="UP000601435"/>
    </source>
</evidence>
<dbReference type="Proteomes" id="UP000601435">
    <property type="component" value="Unassembled WGS sequence"/>
</dbReference>
<dbReference type="PANTHER" id="PTHR13318:SF95">
    <property type="entry name" value="F-BOX PROTEIN YLR352W"/>
    <property type="match status" value="1"/>
</dbReference>
<dbReference type="OrthoDB" id="447418at2759"/>
<reference evidence="1" key="1">
    <citation type="submission" date="2021-02" db="EMBL/GenBank/DDBJ databases">
        <authorList>
            <person name="Dougan E. K."/>
            <person name="Rhodes N."/>
            <person name="Thang M."/>
            <person name="Chan C."/>
        </authorList>
    </citation>
    <scope>NUCLEOTIDE SEQUENCE</scope>
</reference>
<dbReference type="EMBL" id="CAJNJA010073075">
    <property type="protein sequence ID" value="CAE7908645.1"/>
    <property type="molecule type" value="Genomic_DNA"/>
</dbReference>
<comment type="caution">
    <text evidence="1">The sequence shown here is derived from an EMBL/GenBank/DDBJ whole genome shotgun (WGS) entry which is preliminary data.</text>
</comment>
<dbReference type="AlphaFoldDB" id="A0A813BKA3"/>
<dbReference type="Gene3D" id="3.80.10.10">
    <property type="entry name" value="Ribonuclease Inhibitor"/>
    <property type="match status" value="1"/>
</dbReference>
<evidence type="ECO:0000313" key="1">
    <source>
        <dbReference type="EMBL" id="CAE7908645.1"/>
    </source>
</evidence>
<dbReference type="GO" id="GO:0019005">
    <property type="term" value="C:SCF ubiquitin ligase complex"/>
    <property type="evidence" value="ECO:0007669"/>
    <property type="project" value="TreeGrafter"/>
</dbReference>
<dbReference type="PANTHER" id="PTHR13318">
    <property type="entry name" value="PARTNER OF PAIRED, ISOFORM B-RELATED"/>
    <property type="match status" value="1"/>
</dbReference>
<gene>
    <name evidence="1" type="primary">Fbxl20</name>
    <name evidence="1" type="ORF">SNEC2469_LOCUS30854</name>
</gene>
<feature type="non-terminal residue" evidence="1">
    <location>
        <position position="1"/>
    </location>
</feature>
<organism evidence="1 2">
    <name type="scientific">Symbiodinium necroappetens</name>
    <dbReference type="NCBI Taxonomy" id="1628268"/>
    <lineage>
        <taxon>Eukaryota</taxon>
        <taxon>Sar</taxon>
        <taxon>Alveolata</taxon>
        <taxon>Dinophyceae</taxon>
        <taxon>Suessiales</taxon>
        <taxon>Symbiodiniaceae</taxon>
        <taxon>Symbiodinium</taxon>
    </lineage>
</organism>
<dbReference type="InterPro" id="IPR032675">
    <property type="entry name" value="LRR_dom_sf"/>
</dbReference>